<dbReference type="GO" id="GO:0000155">
    <property type="term" value="F:phosphorelay sensor kinase activity"/>
    <property type="evidence" value="ECO:0007669"/>
    <property type="project" value="TreeGrafter"/>
</dbReference>
<dbReference type="Pfam" id="PF00672">
    <property type="entry name" value="HAMP"/>
    <property type="match status" value="1"/>
</dbReference>
<keyword evidence="13 14" id="KW-0472">Membrane</keyword>
<keyword evidence="12" id="KW-0902">Two-component regulatory system</keyword>
<feature type="domain" description="HAMP" evidence="15">
    <location>
        <begin position="300"/>
        <end position="353"/>
    </location>
</feature>
<dbReference type="InterPro" id="IPR050398">
    <property type="entry name" value="HssS/ArlS-like"/>
</dbReference>
<evidence type="ECO:0000313" key="16">
    <source>
        <dbReference type="EMBL" id="MBR7747001.1"/>
    </source>
</evidence>
<proteinExistence type="predicted"/>
<evidence type="ECO:0000313" key="17">
    <source>
        <dbReference type="Proteomes" id="UP000680158"/>
    </source>
</evidence>
<evidence type="ECO:0000256" key="6">
    <source>
        <dbReference type="ARBA" id="ARBA00022679"/>
    </source>
</evidence>
<evidence type="ECO:0000256" key="5">
    <source>
        <dbReference type="ARBA" id="ARBA00022553"/>
    </source>
</evidence>
<dbReference type="Gene3D" id="1.10.8.500">
    <property type="entry name" value="HAMP domain in histidine kinase"/>
    <property type="match status" value="1"/>
</dbReference>
<evidence type="ECO:0000256" key="1">
    <source>
        <dbReference type="ARBA" id="ARBA00000085"/>
    </source>
</evidence>
<evidence type="ECO:0000256" key="9">
    <source>
        <dbReference type="ARBA" id="ARBA00022777"/>
    </source>
</evidence>
<sequence>MKKTKFGLNIFQKLLLVLLLVSLIPLVSLWYINAKQARSDMDNYISQTMISTADTIEMGVNAWDSMNIRALRQVSRIDDMTSMQAEKQNPILKALTETYEYSFLTLTIGLNGDNIGRSDDKSQNYYGDRSYVQAILKGAKIGREVLLSKTTGKPSYVLAEPIRKNTGELAGVIAMVMNLTDVSKTIVDTKLGETGHAILLDQHNKVIAHGRADKVKTALQDFSNHPAIALDEASVKPTSYKDGDKNVLAFKRKLPQGWTLIVEQDYDEAYSSIKKMEAEARNLILITIALVFGIAFVVGKQLTRPINELTTIASELSRGQFDLEMPQTQRGDEIGALALAIERMGISVKMAMDRLRKKSAE</sequence>
<comment type="subcellular location">
    <subcellularLocation>
        <location evidence="2">Cell membrane</location>
        <topology evidence="2">Multi-pass membrane protein</topology>
    </subcellularLocation>
</comment>
<feature type="transmembrane region" description="Helical" evidence="14">
    <location>
        <begin position="280"/>
        <end position="299"/>
    </location>
</feature>
<dbReference type="Gene3D" id="3.30.450.20">
    <property type="entry name" value="PAS domain"/>
    <property type="match status" value="2"/>
</dbReference>
<name>A0A941DFG8_9BURK</name>
<keyword evidence="8" id="KW-0547">Nucleotide-binding</keyword>
<organism evidence="16 17">
    <name type="scientific">Undibacterium baiyunense</name>
    <dbReference type="NCBI Taxonomy" id="2828731"/>
    <lineage>
        <taxon>Bacteria</taxon>
        <taxon>Pseudomonadati</taxon>
        <taxon>Pseudomonadota</taxon>
        <taxon>Betaproteobacteria</taxon>
        <taxon>Burkholderiales</taxon>
        <taxon>Oxalobacteraceae</taxon>
        <taxon>Undibacterium</taxon>
    </lineage>
</organism>
<dbReference type="GO" id="GO:0005886">
    <property type="term" value="C:plasma membrane"/>
    <property type="evidence" value="ECO:0007669"/>
    <property type="project" value="UniProtKB-SubCell"/>
</dbReference>
<dbReference type="Pfam" id="PF02743">
    <property type="entry name" value="dCache_1"/>
    <property type="match status" value="1"/>
</dbReference>
<dbReference type="CDD" id="cd06225">
    <property type="entry name" value="HAMP"/>
    <property type="match status" value="1"/>
</dbReference>
<dbReference type="EC" id="2.7.13.3" evidence="3"/>
<comment type="catalytic activity">
    <reaction evidence="1">
        <text>ATP + protein L-histidine = ADP + protein N-phospho-L-histidine.</text>
        <dbReference type="EC" id="2.7.13.3"/>
    </reaction>
</comment>
<accession>A0A941DFG8</accession>
<keyword evidence="5" id="KW-0597">Phosphoprotein</keyword>
<keyword evidence="10" id="KW-0067">ATP-binding</keyword>
<evidence type="ECO:0000256" key="11">
    <source>
        <dbReference type="ARBA" id="ARBA00022989"/>
    </source>
</evidence>
<evidence type="ECO:0000259" key="15">
    <source>
        <dbReference type="PROSITE" id="PS50885"/>
    </source>
</evidence>
<dbReference type="SMART" id="SM00304">
    <property type="entry name" value="HAMP"/>
    <property type="match status" value="1"/>
</dbReference>
<dbReference type="RefSeq" id="WP_212684286.1">
    <property type="nucleotide sequence ID" value="NZ_JAGSPM010000005.1"/>
</dbReference>
<evidence type="ECO:0000256" key="3">
    <source>
        <dbReference type="ARBA" id="ARBA00012438"/>
    </source>
</evidence>
<reference evidence="16 17" key="1">
    <citation type="submission" date="2021-04" db="EMBL/GenBank/DDBJ databases">
        <title>novel species isolated from subtropical streams in China.</title>
        <authorList>
            <person name="Lu H."/>
        </authorList>
    </citation>
    <scope>NUCLEOTIDE SEQUENCE [LARGE SCALE GENOMIC DNA]</scope>
    <source>
        <strain evidence="16 17">BYS107W</strain>
    </source>
</reference>
<protein>
    <recommendedName>
        <fullName evidence="3">histidine kinase</fullName>
        <ecNumber evidence="3">2.7.13.3</ecNumber>
    </recommendedName>
</protein>
<dbReference type="PANTHER" id="PTHR45528:SF1">
    <property type="entry name" value="SENSOR HISTIDINE KINASE CPXA"/>
    <property type="match status" value="1"/>
</dbReference>
<evidence type="ECO:0000256" key="8">
    <source>
        <dbReference type="ARBA" id="ARBA00022741"/>
    </source>
</evidence>
<dbReference type="Proteomes" id="UP000680158">
    <property type="component" value="Unassembled WGS sequence"/>
</dbReference>
<dbReference type="CDD" id="cd12912">
    <property type="entry name" value="PDC2_MCP_like"/>
    <property type="match status" value="1"/>
</dbReference>
<dbReference type="PANTHER" id="PTHR45528">
    <property type="entry name" value="SENSOR HISTIDINE KINASE CPXA"/>
    <property type="match status" value="1"/>
</dbReference>
<dbReference type="SUPFAM" id="SSF158472">
    <property type="entry name" value="HAMP domain-like"/>
    <property type="match status" value="1"/>
</dbReference>
<evidence type="ECO:0000256" key="7">
    <source>
        <dbReference type="ARBA" id="ARBA00022692"/>
    </source>
</evidence>
<keyword evidence="6" id="KW-0808">Transferase</keyword>
<evidence type="ECO:0000256" key="13">
    <source>
        <dbReference type="ARBA" id="ARBA00023136"/>
    </source>
</evidence>
<keyword evidence="17" id="KW-1185">Reference proteome</keyword>
<dbReference type="EMBL" id="JAGSPM010000005">
    <property type="protein sequence ID" value="MBR7747001.1"/>
    <property type="molecule type" value="Genomic_DNA"/>
</dbReference>
<gene>
    <name evidence="16" type="ORF">KDM92_10440</name>
</gene>
<dbReference type="InterPro" id="IPR033479">
    <property type="entry name" value="dCache_1"/>
</dbReference>
<evidence type="ECO:0000256" key="4">
    <source>
        <dbReference type="ARBA" id="ARBA00022475"/>
    </source>
</evidence>
<keyword evidence="11 14" id="KW-1133">Transmembrane helix</keyword>
<evidence type="ECO:0000256" key="2">
    <source>
        <dbReference type="ARBA" id="ARBA00004651"/>
    </source>
</evidence>
<evidence type="ECO:0000256" key="10">
    <source>
        <dbReference type="ARBA" id="ARBA00022840"/>
    </source>
</evidence>
<keyword evidence="7 14" id="KW-0812">Transmembrane</keyword>
<dbReference type="GO" id="GO:0005524">
    <property type="term" value="F:ATP binding"/>
    <property type="evidence" value="ECO:0007669"/>
    <property type="project" value="UniProtKB-KW"/>
</dbReference>
<dbReference type="CDD" id="cd12914">
    <property type="entry name" value="PDC1_DGC_like"/>
    <property type="match status" value="1"/>
</dbReference>
<evidence type="ECO:0000256" key="14">
    <source>
        <dbReference type="SAM" id="Phobius"/>
    </source>
</evidence>
<dbReference type="InterPro" id="IPR003660">
    <property type="entry name" value="HAMP_dom"/>
</dbReference>
<dbReference type="PROSITE" id="PS50885">
    <property type="entry name" value="HAMP"/>
    <property type="match status" value="1"/>
</dbReference>
<keyword evidence="4" id="KW-1003">Cell membrane</keyword>
<dbReference type="AlphaFoldDB" id="A0A941DFG8"/>
<keyword evidence="9" id="KW-0418">Kinase</keyword>
<evidence type="ECO:0000256" key="12">
    <source>
        <dbReference type="ARBA" id="ARBA00023012"/>
    </source>
</evidence>
<comment type="caution">
    <text evidence="16">The sequence shown here is derived from an EMBL/GenBank/DDBJ whole genome shotgun (WGS) entry which is preliminary data.</text>
</comment>